<keyword evidence="5 8" id="KW-0812">Transmembrane</keyword>
<keyword evidence="7 8" id="KW-0472">Membrane</keyword>
<evidence type="ECO:0000313" key="9">
    <source>
        <dbReference type="EMBL" id="GAA1996964.1"/>
    </source>
</evidence>
<evidence type="ECO:0000256" key="6">
    <source>
        <dbReference type="ARBA" id="ARBA00022989"/>
    </source>
</evidence>
<gene>
    <name evidence="9" type="ORF">GCM10009799_24940</name>
</gene>
<dbReference type="EMBL" id="BAAAPC010000009">
    <property type="protein sequence ID" value="GAA1996964.1"/>
    <property type="molecule type" value="Genomic_DNA"/>
</dbReference>
<evidence type="ECO:0008006" key="11">
    <source>
        <dbReference type="Google" id="ProtNLM"/>
    </source>
</evidence>
<keyword evidence="3" id="KW-0813">Transport</keyword>
<feature type="transmembrane region" description="Helical" evidence="8">
    <location>
        <begin position="96"/>
        <end position="115"/>
    </location>
</feature>
<keyword evidence="4" id="KW-1003">Cell membrane</keyword>
<feature type="transmembrane region" description="Helical" evidence="8">
    <location>
        <begin position="205"/>
        <end position="226"/>
    </location>
</feature>
<comment type="subcellular location">
    <subcellularLocation>
        <location evidence="1">Cell membrane</location>
        <topology evidence="1">Multi-pass membrane protein</topology>
    </subcellularLocation>
</comment>
<protein>
    <recommendedName>
        <fullName evidence="11">Iron ABC transporter permease</fullName>
    </recommendedName>
</protein>
<dbReference type="Pfam" id="PF01032">
    <property type="entry name" value="FecCD"/>
    <property type="match status" value="1"/>
</dbReference>
<feature type="transmembrane region" description="Helical" evidence="8">
    <location>
        <begin position="277"/>
        <end position="298"/>
    </location>
</feature>
<proteinExistence type="inferred from homology"/>
<evidence type="ECO:0000256" key="4">
    <source>
        <dbReference type="ARBA" id="ARBA00022475"/>
    </source>
</evidence>
<dbReference type="Gene3D" id="1.10.3470.10">
    <property type="entry name" value="ABC transporter involved in vitamin B12 uptake, BtuC"/>
    <property type="match status" value="1"/>
</dbReference>
<feature type="transmembrane region" description="Helical" evidence="8">
    <location>
        <begin position="121"/>
        <end position="142"/>
    </location>
</feature>
<feature type="transmembrane region" description="Helical" evidence="8">
    <location>
        <begin position="238"/>
        <end position="271"/>
    </location>
</feature>
<evidence type="ECO:0000256" key="8">
    <source>
        <dbReference type="SAM" id="Phobius"/>
    </source>
</evidence>
<dbReference type="PANTHER" id="PTHR30472">
    <property type="entry name" value="FERRIC ENTEROBACTIN TRANSPORT SYSTEM PERMEASE PROTEIN"/>
    <property type="match status" value="1"/>
</dbReference>
<organism evidence="9 10">
    <name type="scientific">Nocardiopsis rhodophaea</name>
    <dbReference type="NCBI Taxonomy" id="280238"/>
    <lineage>
        <taxon>Bacteria</taxon>
        <taxon>Bacillati</taxon>
        <taxon>Actinomycetota</taxon>
        <taxon>Actinomycetes</taxon>
        <taxon>Streptosporangiales</taxon>
        <taxon>Nocardiopsidaceae</taxon>
        <taxon>Nocardiopsis</taxon>
    </lineage>
</organism>
<keyword evidence="10" id="KW-1185">Reference proteome</keyword>
<evidence type="ECO:0000256" key="7">
    <source>
        <dbReference type="ARBA" id="ARBA00023136"/>
    </source>
</evidence>
<comment type="similarity">
    <text evidence="2">Belongs to the binding-protein-dependent transport system permease family. FecCD subfamily.</text>
</comment>
<evidence type="ECO:0000313" key="10">
    <source>
        <dbReference type="Proteomes" id="UP001501585"/>
    </source>
</evidence>
<feature type="transmembrane region" description="Helical" evidence="8">
    <location>
        <begin position="310"/>
        <end position="328"/>
    </location>
</feature>
<evidence type="ECO:0000256" key="1">
    <source>
        <dbReference type="ARBA" id="ARBA00004651"/>
    </source>
</evidence>
<sequence>MVREHVAWRVWVLMGAVGALAATAAAALLVGEFPVPWLGVAKALGEPGTSPQSVDFMVWEVRVPRLLAGAASGAAFGVAAALLQTAWRTPLAGPRTAGMGGAAMLAIVLAPELPGGTQGPLGAATAGAIGAAAAGLGLGLVLRWRRGSAGDPGPGTALVAGTALDVLCTVAALWLVVSAAGGVVGPLAHRLVVGSPLIGVEHAPILSALCAAAALLGAAAAWRAPAVVAAGPWSGRMAVVCLAALPVGAGVALAGPMALAGVAGGGVAWLLMSGHPGWTALLAGPLGALVVLASDLVARSFSGPEGLPTGYVTVVVGVVILLAVRRASTAAARGTSVRAT</sequence>
<evidence type="ECO:0000256" key="5">
    <source>
        <dbReference type="ARBA" id="ARBA00022692"/>
    </source>
</evidence>
<dbReference type="SUPFAM" id="SSF81345">
    <property type="entry name" value="ABC transporter involved in vitamin B12 uptake, BtuC"/>
    <property type="match status" value="1"/>
</dbReference>
<dbReference type="InterPro" id="IPR037294">
    <property type="entry name" value="ABC_BtuC-like"/>
</dbReference>
<dbReference type="PANTHER" id="PTHR30472:SF25">
    <property type="entry name" value="ABC TRANSPORTER PERMEASE PROTEIN MJ0876-RELATED"/>
    <property type="match status" value="1"/>
</dbReference>
<accession>A0ABP5EEQ7</accession>
<reference evidence="10" key="1">
    <citation type="journal article" date="2019" name="Int. J. Syst. Evol. Microbiol.">
        <title>The Global Catalogue of Microorganisms (GCM) 10K type strain sequencing project: providing services to taxonomists for standard genome sequencing and annotation.</title>
        <authorList>
            <consortium name="The Broad Institute Genomics Platform"/>
            <consortium name="The Broad Institute Genome Sequencing Center for Infectious Disease"/>
            <person name="Wu L."/>
            <person name="Ma J."/>
        </authorList>
    </citation>
    <scope>NUCLEOTIDE SEQUENCE [LARGE SCALE GENOMIC DNA]</scope>
    <source>
        <strain evidence="10">JCM 15313</strain>
    </source>
</reference>
<keyword evidence="6 8" id="KW-1133">Transmembrane helix</keyword>
<dbReference type="RefSeq" id="WP_344105844.1">
    <property type="nucleotide sequence ID" value="NZ_BAAAPC010000009.1"/>
</dbReference>
<evidence type="ECO:0000256" key="2">
    <source>
        <dbReference type="ARBA" id="ARBA00007935"/>
    </source>
</evidence>
<comment type="caution">
    <text evidence="9">The sequence shown here is derived from an EMBL/GenBank/DDBJ whole genome shotgun (WGS) entry which is preliminary data.</text>
</comment>
<dbReference type="Proteomes" id="UP001501585">
    <property type="component" value="Unassembled WGS sequence"/>
</dbReference>
<dbReference type="InterPro" id="IPR000522">
    <property type="entry name" value="ABC_transptr_permease_BtuC"/>
</dbReference>
<feature type="transmembrane region" description="Helical" evidence="8">
    <location>
        <begin position="66"/>
        <end position="84"/>
    </location>
</feature>
<name>A0ABP5EEQ7_9ACTN</name>
<evidence type="ECO:0000256" key="3">
    <source>
        <dbReference type="ARBA" id="ARBA00022448"/>
    </source>
</evidence>
<feature type="transmembrane region" description="Helical" evidence="8">
    <location>
        <begin position="163"/>
        <end position="185"/>
    </location>
</feature>